<dbReference type="Gene3D" id="3.80.10.10">
    <property type="entry name" value="Ribonuclease Inhibitor"/>
    <property type="match status" value="1"/>
</dbReference>
<sequence length="439" mass="49416">MLSEGASAPTMLLSPRPLARTAGRIQLLPLLPYRPEPKPLPSEVWTKILADVFAHYDLDASRPRAECDALKKGLLLICKELKSVALPLFYARVCIASLHSLERFAAHIFSSDQKWDSIRRIPYSTPGRWVNTLDLRDLDIHTLPETFRVDTLLTYLFPVLPFLDRFMLSPTIVLSRRATLSLISRSEIIHLHTLKGLKLESYPSIGDDCFVDLLRACVNLEELTIVGSGVEVSEGLEQDHSIPASAFKPLVLRYLHKLVLLSMPCSPAMYALLHAQLPSLRHLTITPYDGDIIPTSLVPQFIRAHGQTLQSLHLYTTKTWPATLHPSPSTLLQDCPNLSHLSLENPLPILMLSSADPPHPLHILSIPRPYPEFLAVLDALLPKLPALRILRARDVRWIRPGMSLRAQQAGVQGEMVEWRRRLSRRGVQVVDSEWKRGTL</sequence>
<evidence type="ECO:0000313" key="2">
    <source>
        <dbReference type="Proteomes" id="UP000218811"/>
    </source>
</evidence>
<protein>
    <recommendedName>
        <fullName evidence="3">F-box domain-containing protein</fullName>
    </recommendedName>
</protein>
<name>A0A2H3J2N1_WOLCO</name>
<organism evidence="1 2">
    <name type="scientific">Wolfiporia cocos (strain MD-104)</name>
    <name type="common">Brown rot fungus</name>
    <dbReference type="NCBI Taxonomy" id="742152"/>
    <lineage>
        <taxon>Eukaryota</taxon>
        <taxon>Fungi</taxon>
        <taxon>Dikarya</taxon>
        <taxon>Basidiomycota</taxon>
        <taxon>Agaricomycotina</taxon>
        <taxon>Agaricomycetes</taxon>
        <taxon>Polyporales</taxon>
        <taxon>Phaeolaceae</taxon>
        <taxon>Wolfiporia</taxon>
    </lineage>
</organism>
<reference evidence="1 2" key="1">
    <citation type="journal article" date="2012" name="Science">
        <title>The Paleozoic origin of enzymatic lignin decomposition reconstructed from 31 fungal genomes.</title>
        <authorList>
            <person name="Floudas D."/>
            <person name="Binder M."/>
            <person name="Riley R."/>
            <person name="Barry K."/>
            <person name="Blanchette R.A."/>
            <person name="Henrissat B."/>
            <person name="Martinez A.T."/>
            <person name="Otillar R."/>
            <person name="Spatafora J.W."/>
            <person name="Yadav J.S."/>
            <person name="Aerts A."/>
            <person name="Benoit I."/>
            <person name="Boyd A."/>
            <person name="Carlson A."/>
            <person name="Copeland A."/>
            <person name="Coutinho P.M."/>
            <person name="de Vries R.P."/>
            <person name="Ferreira P."/>
            <person name="Findley K."/>
            <person name="Foster B."/>
            <person name="Gaskell J."/>
            <person name="Glotzer D."/>
            <person name="Gorecki P."/>
            <person name="Heitman J."/>
            <person name="Hesse C."/>
            <person name="Hori C."/>
            <person name="Igarashi K."/>
            <person name="Jurgens J.A."/>
            <person name="Kallen N."/>
            <person name="Kersten P."/>
            <person name="Kohler A."/>
            <person name="Kuees U."/>
            <person name="Kumar T.K.A."/>
            <person name="Kuo A."/>
            <person name="LaButti K."/>
            <person name="Larrondo L.F."/>
            <person name="Lindquist E."/>
            <person name="Ling A."/>
            <person name="Lombard V."/>
            <person name="Lucas S."/>
            <person name="Lundell T."/>
            <person name="Martin R."/>
            <person name="McLaughlin D.J."/>
            <person name="Morgenstern I."/>
            <person name="Morin E."/>
            <person name="Murat C."/>
            <person name="Nagy L.G."/>
            <person name="Nolan M."/>
            <person name="Ohm R.A."/>
            <person name="Patyshakuliyeva A."/>
            <person name="Rokas A."/>
            <person name="Ruiz-Duenas F.J."/>
            <person name="Sabat G."/>
            <person name="Salamov A."/>
            <person name="Samejima M."/>
            <person name="Schmutz J."/>
            <person name="Slot J.C."/>
            <person name="St John F."/>
            <person name="Stenlid J."/>
            <person name="Sun H."/>
            <person name="Sun S."/>
            <person name="Syed K."/>
            <person name="Tsang A."/>
            <person name="Wiebenga A."/>
            <person name="Young D."/>
            <person name="Pisabarro A."/>
            <person name="Eastwood D.C."/>
            <person name="Martin F."/>
            <person name="Cullen D."/>
            <person name="Grigoriev I.V."/>
            <person name="Hibbett D.S."/>
        </authorList>
    </citation>
    <scope>NUCLEOTIDE SEQUENCE [LARGE SCALE GENOMIC DNA]</scope>
    <source>
        <strain evidence="1 2">MD-104</strain>
    </source>
</reference>
<dbReference type="Proteomes" id="UP000218811">
    <property type="component" value="Unassembled WGS sequence"/>
</dbReference>
<dbReference type="EMBL" id="KB467831">
    <property type="protein sequence ID" value="PCH34033.1"/>
    <property type="molecule type" value="Genomic_DNA"/>
</dbReference>
<evidence type="ECO:0000313" key="1">
    <source>
        <dbReference type="EMBL" id="PCH34033.1"/>
    </source>
</evidence>
<evidence type="ECO:0008006" key="3">
    <source>
        <dbReference type="Google" id="ProtNLM"/>
    </source>
</evidence>
<dbReference type="InterPro" id="IPR032675">
    <property type="entry name" value="LRR_dom_sf"/>
</dbReference>
<dbReference type="SUPFAM" id="SSF52047">
    <property type="entry name" value="RNI-like"/>
    <property type="match status" value="1"/>
</dbReference>
<dbReference type="OrthoDB" id="2595178at2759"/>
<accession>A0A2H3J2N1</accession>
<dbReference type="AlphaFoldDB" id="A0A2H3J2N1"/>
<dbReference type="STRING" id="742152.A0A2H3J2N1"/>
<keyword evidence="2" id="KW-1185">Reference proteome</keyword>
<proteinExistence type="predicted"/>
<dbReference type="OMA" id="TPYDDIP"/>
<gene>
    <name evidence="1" type="ORF">WOLCODRAFT_135465</name>
</gene>